<reference evidence="1" key="1">
    <citation type="submission" date="2022-03" db="EMBL/GenBank/DDBJ databases">
        <authorList>
            <person name="Brunel B."/>
        </authorList>
    </citation>
    <scope>NUCLEOTIDE SEQUENCE</scope>
    <source>
        <strain evidence="1">STM4922sample</strain>
    </source>
</reference>
<accession>A0ABN8JTE7</accession>
<organism evidence="1 2">
    <name type="scientific">Mesorhizobium ventifaucium</name>
    <dbReference type="NCBI Taxonomy" id="666020"/>
    <lineage>
        <taxon>Bacteria</taxon>
        <taxon>Pseudomonadati</taxon>
        <taxon>Pseudomonadota</taxon>
        <taxon>Alphaproteobacteria</taxon>
        <taxon>Hyphomicrobiales</taxon>
        <taxon>Phyllobacteriaceae</taxon>
        <taxon>Mesorhizobium</taxon>
    </lineage>
</organism>
<sequence length="56" mass="6283">MNTPITDTNPFKRDKDGKIPNLTAIANLCRADPRKAILLCKEAGEQLDAWFPMNPK</sequence>
<dbReference type="Proteomes" id="UP001152604">
    <property type="component" value="Unassembled WGS sequence"/>
</dbReference>
<gene>
    <name evidence="1" type="ORF">MES4922_250012</name>
</gene>
<dbReference type="RefSeq" id="WP_254025455.1">
    <property type="nucleotide sequence ID" value="NZ_CAKXZS010000018.1"/>
</dbReference>
<comment type="caution">
    <text evidence="1">The sequence shown here is derived from an EMBL/GenBank/DDBJ whole genome shotgun (WGS) entry which is preliminary data.</text>
</comment>
<evidence type="ECO:0000313" key="2">
    <source>
        <dbReference type="Proteomes" id="UP001152604"/>
    </source>
</evidence>
<dbReference type="EMBL" id="CAKXZS010000018">
    <property type="protein sequence ID" value="CAH2400512.1"/>
    <property type="molecule type" value="Genomic_DNA"/>
</dbReference>
<protein>
    <submittedName>
        <fullName evidence="1">Uncharacterized protein</fullName>
    </submittedName>
</protein>
<keyword evidence="2" id="KW-1185">Reference proteome</keyword>
<name>A0ABN8JTE7_9HYPH</name>
<proteinExistence type="predicted"/>
<evidence type="ECO:0000313" key="1">
    <source>
        <dbReference type="EMBL" id="CAH2400512.1"/>
    </source>
</evidence>